<dbReference type="Proteomes" id="UP000436088">
    <property type="component" value="Unassembled WGS sequence"/>
</dbReference>
<evidence type="ECO:0000313" key="2">
    <source>
        <dbReference type="EMBL" id="KAE8681279.1"/>
    </source>
</evidence>
<protein>
    <submittedName>
        <fullName evidence="2">Wall-associated receptor kinase 3-like</fullName>
    </submittedName>
</protein>
<sequence length="184" mass="20598">MVAALQLPARGIDVNSAISISIETVPTALKKCLSFCTRILSGLLLSCRAITATCAVPVSWDFSTDASGAILIFIFNKGPTKLRDQKEVVDALKGYSTEFKEQIERSYEEKLMRITEMVESKLKETTARLEQQLAEEQAARLKAEEMAQLAQMKSNDEIRKLRENLVRAQKETEELKQAARCTIL</sequence>
<reference evidence="2" key="1">
    <citation type="submission" date="2019-09" db="EMBL/GenBank/DDBJ databases">
        <title>Draft genome information of white flower Hibiscus syriacus.</title>
        <authorList>
            <person name="Kim Y.-M."/>
        </authorList>
    </citation>
    <scope>NUCLEOTIDE SEQUENCE [LARGE SCALE GENOMIC DNA]</scope>
    <source>
        <strain evidence="2">YM2019G1</strain>
    </source>
</reference>
<keyword evidence="1" id="KW-0175">Coiled coil</keyword>
<dbReference type="AlphaFoldDB" id="A0A6A2YPL3"/>
<gene>
    <name evidence="2" type="ORF">F3Y22_tig00111332pilonHSYRG00094</name>
</gene>
<proteinExistence type="predicted"/>
<evidence type="ECO:0000313" key="3">
    <source>
        <dbReference type="Proteomes" id="UP000436088"/>
    </source>
</evidence>
<name>A0A6A2YPL3_HIBSY</name>
<organism evidence="2 3">
    <name type="scientific">Hibiscus syriacus</name>
    <name type="common">Rose of Sharon</name>
    <dbReference type="NCBI Taxonomy" id="106335"/>
    <lineage>
        <taxon>Eukaryota</taxon>
        <taxon>Viridiplantae</taxon>
        <taxon>Streptophyta</taxon>
        <taxon>Embryophyta</taxon>
        <taxon>Tracheophyta</taxon>
        <taxon>Spermatophyta</taxon>
        <taxon>Magnoliopsida</taxon>
        <taxon>eudicotyledons</taxon>
        <taxon>Gunneridae</taxon>
        <taxon>Pentapetalae</taxon>
        <taxon>rosids</taxon>
        <taxon>malvids</taxon>
        <taxon>Malvales</taxon>
        <taxon>Malvaceae</taxon>
        <taxon>Malvoideae</taxon>
        <taxon>Hibiscus</taxon>
    </lineage>
</organism>
<dbReference type="EMBL" id="VEPZ02001310">
    <property type="protein sequence ID" value="KAE8681279.1"/>
    <property type="molecule type" value="Genomic_DNA"/>
</dbReference>
<keyword evidence="3" id="KW-1185">Reference proteome</keyword>
<feature type="coiled-coil region" evidence="1">
    <location>
        <begin position="119"/>
        <end position="178"/>
    </location>
</feature>
<dbReference type="GO" id="GO:0016301">
    <property type="term" value="F:kinase activity"/>
    <property type="evidence" value="ECO:0007669"/>
    <property type="project" value="UniProtKB-KW"/>
</dbReference>
<evidence type="ECO:0000256" key="1">
    <source>
        <dbReference type="SAM" id="Coils"/>
    </source>
</evidence>
<accession>A0A6A2YPL3</accession>
<comment type="caution">
    <text evidence="2">The sequence shown here is derived from an EMBL/GenBank/DDBJ whole genome shotgun (WGS) entry which is preliminary data.</text>
</comment>